<comment type="similarity">
    <text evidence="2">Belongs to the YajC family.</text>
</comment>
<evidence type="ECO:0000313" key="12">
    <source>
        <dbReference type="Proteomes" id="UP000195437"/>
    </source>
</evidence>
<sequence length="86" mass="9789">MELLAQLAPILLIFVVFWLFIIRPQQKRQRERMGMLDALKSGDRVITIGGLHGTVVAIEEKTVVLTVSDNQKMTFERSAVNHIIKD</sequence>
<keyword evidence="4" id="KW-1003">Cell membrane</keyword>
<keyword evidence="12" id="KW-1185">Reference proteome</keyword>
<keyword evidence="8" id="KW-0811">Translocation</keyword>
<dbReference type="Proteomes" id="UP000195437">
    <property type="component" value="Chromosome"/>
</dbReference>
<feature type="transmembrane region" description="Helical" evidence="10">
    <location>
        <begin position="6"/>
        <end position="22"/>
    </location>
</feature>
<dbReference type="NCBIfam" id="TIGR00739">
    <property type="entry name" value="yajC"/>
    <property type="match status" value="1"/>
</dbReference>
<proteinExistence type="inferred from homology"/>
<dbReference type="AlphaFoldDB" id="A0A1Y0IWJ0"/>
<dbReference type="EMBL" id="CP021434">
    <property type="protein sequence ID" value="ARU63714.1"/>
    <property type="molecule type" value="Genomic_DNA"/>
</dbReference>
<dbReference type="GO" id="GO:0005886">
    <property type="term" value="C:plasma membrane"/>
    <property type="evidence" value="ECO:0007669"/>
    <property type="project" value="UniProtKB-SubCell"/>
</dbReference>
<evidence type="ECO:0000256" key="1">
    <source>
        <dbReference type="ARBA" id="ARBA00004162"/>
    </source>
</evidence>
<evidence type="ECO:0000256" key="4">
    <source>
        <dbReference type="ARBA" id="ARBA00022475"/>
    </source>
</evidence>
<evidence type="ECO:0000256" key="8">
    <source>
        <dbReference type="ARBA" id="ARBA00023010"/>
    </source>
</evidence>
<dbReference type="PANTHER" id="PTHR33909">
    <property type="entry name" value="SEC TRANSLOCON ACCESSORY COMPLEX SUBUNIT YAJC"/>
    <property type="match status" value="1"/>
</dbReference>
<dbReference type="KEGG" id="tum:CBW65_23835"/>
<name>A0A1Y0IWJ0_9BACL</name>
<organism evidence="11 12">
    <name type="scientific">Tumebacillus avium</name>
    <dbReference type="NCBI Taxonomy" id="1903704"/>
    <lineage>
        <taxon>Bacteria</taxon>
        <taxon>Bacillati</taxon>
        <taxon>Bacillota</taxon>
        <taxon>Bacilli</taxon>
        <taxon>Bacillales</taxon>
        <taxon>Alicyclobacillaceae</taxon>
        <taxon>Tumebacillus</taxon>
    </lineage>
</organism>
<reference evidence="12" key="1">
    <citation type="submission" date="2017-05" db="EMBL/GenBank/DDBJ databases">
        <authorList>
            <person name="Sung H."/>
        </authorList>
    </citation>
    <scope>NUCLEOTIDE SEQUENCE [LARGE SCALE GENOMIC DNA]</scope>
    <source>
        <strain evidence="12">AR23208</strain>
    </source>
</reference>
<evidence type="ECO:0000256" key="9">
    <source>
        <dbReference type="ARBA" id="ARBA00023136"/>
    </source>
</evidence>
<dbReference type="SMART" id="SM01323">
    <property type="entry name" value="YajC"/>
    <property type="match status" value="1"/>
</dbReference>
<keyword evidence="6" id="KW-0653">Protein transport</keyword>
<accession>A0A1Y0IWJ0</accession>
<evidence type="ECO:0000256" key="3">
    <source>
        <dbReference type="ARBA" id="ARBA00022448"/>
    </source>
</evidence>
<comment type="subcellular location">
    <subcellularLocation>
        <location evidence="1">Cell membrane</location>
        <topology evidence="1">Single-pass membrane protein</topology>
    </subcellularLocation>
</comment>
<evidence type="ECO:0000256" key="7">
    <source>
        <dbReference type="ARBA" id="ARBA00022989"/>
    </source>
</evidence>
<dbReference type="RefSeq" id="WP_087459046.1">
    <property type="nucleotide sequence ID" value="NZ_CP021434.1"/>
</dbReference>
<dbReference type="InterPro" id="IPR003849">
    <property type="entry name" value="Preprotein_translocase_YajC"/>
</dbReference>
<dbReference type="Pfam" id="PF02699">
    <property type="entry name" value="YajC"/>
    <property type="match status" value="1"/>
</dbReference>
<dbReference type="OrthoDB" id="9800132at2"/>
<keyword evidence="9 10" id="KW-0472">Membrane</keyword>
<keyword evidence="3" id="KW-0813">Transport</keyword>
<dbReference type="GO" id="GO:0015031">
    <property type="term" value="P:protein transport"/>
    <property type="evidence" value="ECO:0007669"/>
    <property type="project" value="UniProtKB-KW"/>
</dbReference>
<dbReference type="PANTHER" id="PTHR33909:SF1">
    <property type="entry name" value="SEC TRANSLOCON ACCESSORY COMPLEX SUBUNIT YAJC"/>
    <property type="match status" value="1"/>
</dbReference>
<keyword evidence="7 10" id="KW-1133">Transmembrane helix</keyword>
<protein>
    <submittedName>
        <fullName evidence="11">Preprotein translocase subunit YajC</fullName>
    </submittedName>
</protein>
<gene>
    <name evidence="11" type="ORF">CBW65_23835</name>
</gene>
<evidence type="ECO:0000256" key="6">
    <source>
        <dbReference type="ARBA" id="ARBA00022927"/>
    </source>
</evidence>
<keyword evidence="5 10" id="KW-0812">Transmembrane</keyword>
<evidence type="ECO:0000256" key="10">
    <source>
        <dbReference type="SAM" id="Phobius"/>
    </source>
</evidence>
<dbReference type="PRINTS" id="PR01853">
    <property type="entry name" value="YAJCTRNLCASE"/>
</dbReference>
<evidence type="ECO:0000256" key="2">
    <source>
        <dbReference type="ARBA" id="ARBA00006742"/>
    </source>
</evidence>
<evidence type="ECO:0000313" key="11">
    <source>
        <dbReference type="EMBL" id="ARU63714.1"/>
    </source>
</evidence>
<evidence type="ECO:0000256" key="5">
    <source>
        <dbReference type="ARBA" id="ARBA00022692"/>
    </source>
</evidence>